<reference evidence="10 11" key="1">
    <citation type="submission" date="2017-02" db="EMBL/GenBank/DDBJ databases">
        <authorList>
            <person name="Peterson S.W."/>
        </authorList>
    </citation>
    <scope>NUCLEOTIDE SEQUENCE [LARGE SCALE GENOMIC DNA]</scope>
    <source>
        <strain evidence="10">159469</strain>
    </source>
</reference>
<keyword evidence="4" id="KW-1003">Cell membrane</keyword>
<dbReference type="GO" id="GO:0005886">
    <property type="term" value="C:plasma membrane"/>
    <property type="evidence" value="ECO:0007669"/>
    <property type="project" value="UniProtKB-SubCell"/>
</dbReference>
<feature type="transmembrane region" description="Helical" evidence="8">
    <location>
        <begin position="69"/>
        <end position="88"/>
    </location>
</feature>
<evidence type="ECO:0000256" key="7">
    <source>
        <dbReference type="ARBA" id="ARBA00023136"/>
    </source>
</evidence>
<feature type="transmembrane region" description="Helical" evidence="8">
    <location>
        <begin position="41"/>
        <end position="63"/>
    </location>
</feature>
<evidence type="ECO:0000313" key="10">
    <source>
        <dbReference type="EMBL" id="OUK04703.1"/>
    </source>
</evidence>
<feature type="domain" description="ABC-2 type transporter transmembrane" evidence="9">
    <location>
        <begin position="30"/>
        <end position="228"/>
    </location>
</feature>
<evidence type="ECO:0000256" key="8">
    <source>
        <dbReference type="SAM" id="Phobius"/>
    </source>
</evidence>
<sequence length="270" mass="31478">MKNIFQYFKEQVRYFPVAYSMSRYNTKSATMHNRFGRVWEILDPLFQLGVFYLLFGVLMKRVIPGGYPVLPWMFIGLGVWGLMQKTIVSGALTTYNKLRAASVMKFPVSILPTSAFLGFLSEFWVMIIVGTLGAVFSGFIPSLYLLQGLYYFFALLIFSVSFSLLNATVMIVFPDLKFFLNYSFRFLMFLSGAVFSMRQFSQIPQFILQGIMLNPFYYLIEGFRDAIFGTQWFWEVDPSIILSFWTLTFFILLLGTHLHYKIRERISDFL</sequence>
<keyword evidence="6 8" id="KW-1133">Transmembrane helix</keyword>
<comment type="similarity">
    <text evidence="2">Belongs to the ABC-2 integral membrane protein family.</text>
</comment>
<feature type="transmembrane region" description="Helical" evidence="8">
    <location>
        <begin position="153"/>
        <end position="173"/>
    </location>
</feature>
<name>A0A252CDT4_9LACT</name>
<comment type="caution">
    <text evidence="10">The sequence shown here is derived from an EMBL/GenBank/DDBJ whole genome shotgun (WGS) entry which is preliminary data.</text>
</comment>
<evidence type="ECO:0000256" key="5">
    <source>
        <dbReference type="ARBA" id="ARBA00022692"/>
    </source>
</evidence>
<dbReference type="GO" id="GO:0140359">
    <property type="term" value="F:ABC-type transporter activity"/>
    <property type="evidence" value="ECO:0007669"/>
    <property type="project" value="InterPro"/>
</dbReference>
<gene>
    <name evidence="10" type="ORF">BZZ03_02755</name>
</gene>
<evidence type="ECO:0000256" key="1">
    <source>
        <dbReference type="ARBA" id="ARBA00004651"/>
    </source>
</evidence>
<keyword evidence="7 8" id="KW-0472">Membrane</keyword>
<comment type="subcellular location">
    <subcellularLocation>
        <location evidence="1">Cell membrane</location>
        <topology evidence="1">Multi-pass membrane protein</topology>
    </subcellularLocation>
</comment>
<dbReference type="Pfam" id="PF01061">
    <property type="entry name" value="ABC2_membrane"/>
    <property type="match status" value="1"/>
</dbReference>
<dbReference type="AlphaFoldDB" id="A0A252CDT4"/>
<keyword evidence="5 8" id="KW-0812">Transmembrane</keyword>
<evidence type="ECO:0000259" key="9">
    <source>
        <dbReference type="Pfam" id="PF01061"/>
    </source>
</evidence>
<dbReference type="GO" id="GO:0015920">
    <property type="term" value="P:lipopolysaccharide transport"/>
    <property type="evidence" value="ECO:0007669"/>
    <property type="project" value="TreeGrafter"/>
</dbReference>
<feature type="transmembrane region" description="Helical" evidence="8">
    <location>
        <begin position="240"/>
        <end position="260"/>
    </location>
</feature>
<evidence type="ECO:0000256" key="6">
    <source>
        <dbReference type="ARBA" id="ARBA00022989"/>
    </source>
</evidence>
<dbReference type="InterPro" id="IPR013525">
    <property type="entry name" value="ABC2_TM"/>
</dbReference>
<organism evidence="10 11">
    <name type="scientific">Lactococcus petauri</name>
    <dbReference type="NCBI Taxonomy" id="1940789"/>
    <lineage>
        <taxon>Bacteria</taxon>
        <taxon>Bacillati</taxon>
        <taxon>Bacillota</taxon>
        <taxon>Bacilli</taxon>
        <taxon>Lactobacillales</taxon>
        <taxon>Streptococcaceae</taxon>
        <taxon>Lactococcus</taxon>
    </lineage>
</organism>
<evidence type="ECO:0000256" key="2">
    <source>
        <dbReference type="ARBA" id="ARBA00007783"/>
    </source>
</evidence>
<dbReference type="PANTHER" id="PTHR30413:SF10">
    <property type="entry name" value="CAPSULE POLYSACCHARIDE EXPORT INNER-MEMBRANE PROTEIN CTRC"/>
    <property type="match status" value="1"/>
</dbReference>
<dbReference type="PANTHER" id="PTHR30413">
    <property type="entry name" value="INNER MEMBRANE TRANSPORT PERMEASE"/>
    <property type="match status" value="1"/>
</dbReference>
<evidence type="ECO:0000256" key="3">
    <source>
        <dbReference type="ARBA" id="ARBA00022448"/>
    </source>
</evidence>
<proteinExistence type="inferred from homology"/>
<evidence type="ECO:0000313" key="11">
    <source>
        <dbReference type="Proteomes" id="UP000194606"/>
    </source>
</evidence>
<dbReference type="Proteomes" id="UP000194606">
    <property type="component" value="Unassembled WGS sequence"/>
</dbReference>
<dbReference type="RefSeq" id="WP_086582411.1">
    <property type="nucleotide sequence ID" value="NZ_MUIZ01000002.1"/>
</dbReference>
<dbReference type="EMBL" id="MUIZ01000002">
    <property type="protein sequence ID" value="OUK04703.1"/>
    <property type="molecule type" value="Genomic_DNA"/>
</dbReference>
<evidence type="ECO:0000256" key="4">
    <source>
        <dbReference type="ARBA" id="ARBA00022475"/>
    </source>
</evidence>
<feature type="transmembrane region" description="Helical" evidence="8">
    <location>
        <begin position="100"/>
        <end position="117"/>
    </location>
</feature>
<feature type="transmembrane region" description="Helical" evidence="8">
    <location>
        <begin position="179"/>
        <end position="196"/>
    </location>
</feature>
<protein>
    <submittedName>
        <fullName evidence="10">Teichoic acid ABC transporter permease</fullName>
    </submittedName>
</protein>
<accession>A0A252CDT4</accession>
<keyword evidence="3" id="KW-0813">Transport</keyword>